<comment type="similarity">
    <text evidence="3">Belongs to the HARBI1 family.</text>
</comment>
<dbReference type="GO" id="GO:0004518">
    <property type="term" value="F:nuclease activity"/>
    <property type="evidence" value="ECO:0007669"/>
    <property type="project" value="UniProtKB-KW"/>
</dbReference>
<dbReference type="InterPro" id="IPR013721">
    <property type="entry name" value="STAG"/>
</dbReference>
<dbReference type="OrthoDB" id="6740069at2759"/>
<keyword evidence="4" id="KW-0540">Nuclease</keyword>
<proteinExistence type="inferred from homology"/>
<keyword evidence="11" id="KW-1185">Reference proteome</keyword>
<protein>
    <recommendedName>
        <fullName evidence="12">Nuclease HARBI1</fullName>
    </recommendedName>
</protein>
<dbReference type="InterPro" id="IPR027806">
    <property type="entry name" value="HARBI1_dom"/>
</dbReference>
<name>A0A834XTZ7_APHGI</name>
<organism evidence="10 11">
    <name type="scientific">Aphidius gifuensis</name>
    <name type="common">Parasitoid wasp</name>
    <dbReference type="NCBI Taxonomy" id="684658"/>
    <lineage>
        <taxon>Eukaryota</taxon>
        <taxon>Metazoa</taxon>
        <taxon>Ecdysozoa</taxon>
        <taxon>Arthropoda</taxon>
        <taxon>Hexapoda</taxon>
        <taxon>Insecta</taxon>
        <taxon>Pterygota</taxon>
        <taxon>Neoptera</taxon>
        <taxon>Endopterygota</taxon>
        <taxon>Hymenoptera</taxon>
        <taxon>Apocrita</taxon>
        <taxon>Ichneumonoidea</taxon>
        <taxon>Braconidae</taxon>
        <taxon>Aphidiinae</taxon>
        <taxon>Aphidius</taxon>
    </lineage>
</organism>
<dbReference type="InterPro" id="IPR045249">
    <property type="entry name" value="HARBI1-like"/>
</dbReference>
<evidence type="ECO:0000256" key="4">
    <source>
        <dbReference type="ARBA" id="ARBA00022722"/>
    </source>
</evidence>
<evidence type="ECO:0000256" key="3">
    <source>
        <dbReference type="ARBA" id="ARBA00006958"/>
    </source>
</evidence>
<dbReference type="AlphaFoldDB" id="A0A834XTZ7"/>
<reference evidence="10 11" key="1">
    <citation type="submission" date="2020-08" db="EMBL/GenBank/DDBJ databases">
        <title>Aphidius gifuensis genome sequencing and assembly.</title>
        <authorList>
            <person name="Du Z."/>
        </authorList>
    </citation>
    <scope>NUCLEOTIDE SEQUENCE [LARGE SCALE GENOMIC DNA]</scope>
    <source>
        <strain evidence="10">YNYX2018</strain>
        <tissue evidence="10">Adults</tissue>
    </source>
</reference>
<dbReference type="GO" id="GO:0005634">
    <property type="term" value="C:nucleus"/>
    <property type="evidence" value="ECO:0007669"/>
    <property type="project" value="UniProtKB-SubCell"/>
</dbReference>
<dbReference type="GO" id="GO:0046872">
    <property type="term" value="F:metal ion binding"/>
    <property type="evidence" value="ECO:0007669"/>
    <property type="project" value="UniProtKB-KW"/>
</dbReference>
<evidence type="ECO:0000256" key="2">
    <source>
        <dbReference type="ARBA" id="ARBA00004123"/>
    </source>
</evidence>
<dbReference type="EMBL" id="JACMRX010000003">
    <property type="protein sequence ID" value="KAF7992472.1"/>
    <property type="molecule type" value="Genomic_DNA"/>
</dbReference>
<keyword evidence="5" id="KW-0479">Metal-binding</keyword>
<comment type="cofactor">
    <cofactor evidence="1">
        <name>a divalent metal cation</name>
        <dbReference type="ChEBI" id="CHEBI:60240"/>
    </cofactor>
</comment>
<comment type="subcellular location">
    <subcellularLocation>
        <location evidence="2">Nucleus</location>
    </subcellularLocation>
</comment>
<comment type="caution">
    <text evidence="10">The sequence shown here is derived from an EMBL/GenBank/DDBJ whole genome shotgun (WGS) entry which is preliminary data.</text>
</comment>
<sequence>MDLSKLNQIAACINGNLPLKKMVDLTPGAEYKITNLRKANTRFGVKVIATINQEYDVFLPNRISIFLENENEQIPPRTQILITLRFLASGAFYKVIGDFAGISKSTVWSIIHRVIHRIASLRDEYIHFPTTQQEIRQTQADFFVRFGFPRVVGCIDCKHIQIRSFGGPDAELFRNRDNYFSINTQVVCNAHLEITDIVARWPGSSHDSTIFHNSRLMANFEAANYQDGLLLGDAGYPSLPFLMTPVAQPNTPQEVLYNESQIRTRGHIERLFGIWARKWPFISGSRFKHRENTFAAIVALAVLHNIVRQRQLMWIGRVTGDNDILFDEYLLDNNILFLVHLSRSKVQSYRHTATFLCMKLATGLVDVCSNLTQILVKTNRQYDSEKKIFIHVMSFKIYV</sequence>
<evidence type="ECO:0000256" key="1">
    <source>
        <dbReference type="ARBA" id="ARBA00001968"/>
    </source>
</evidence>
<feature type="domain" description="DDE Tnp4" evidence="9">
    <location>
        <begin position="155"/>
        <end position="305"/>
    </location>
</feature>
<evidence type="ECO:0000256" key="5">
    <source>
        <dbReference type="ARBA" id="ARBA00022723"/>
    </source>
</evidence>
<evidence type="ECO:0008006" key="12">
    <source>
        <dbReference type="Google" id="ProtNLM"/>
    </source>
</evidence>
<evidence type="ECO:0000256" key="6">
    <source>
        <dbReference type="ARBA" id="ARBA00022801"/>
    </source>
</evidence>
<dbReference type="Pfam" id="PF13359">
    <property type="entry name" value="DDE_Tnp_4"/>
    <property type="match status" value="1"/>
</dbReference>
<keyword evidence="6" id="KW-0378">Hydrolase</keyword>
<evidence type="ECO:0000313" key="11">
    <source>
        <dbReference type="Proteomes" id="UP000639338"/>
    </source>
</evidence>
<keyword evidence="7" id="KW-0539">Nucleus</keyword>
<evidence type="ECO:0000259" key="8">
    <source>
        <dbReference type="Pfam" id="PF08514"/>
    </source>
</evidence>
<dbReference type="PANTHER" id="PTHR22930">
    <property type="match status" value="1"/>
</dbReference>
<evidence type="ECO:0000256" key="7">
    <source>
        <dbReference type="ARBA" id="ARBA00023242"/>
    </source>
</evidence>
<dbReference type="PANTHER" id="PTHR22930:SF289">
    <property type="entry name" value="DDE TNP4 DOMAIN-CONTAINING PROTEIN-RELATED"/>
    <property type="match status" value="1"/>
</dbReference>
<evidence type="ECO:0000313" key="10">
    <source>
        <dbReference type="EMBL" id="KAF7992472.1"/>
    </source>
</evidence>
<accession>A0A834XTZ7</accession>
<feature type="domain" description="STAG" evidence="8">
    <location>
        <begin position="321"/>
        <end position="387"/>
    </location>
</feature>
<evidence type="ECO:0000259" key="9">
    <source>
        <dbReference type="Pfam" id="PF13359"/>
    </source>
</evidence>
<dbReference type="GO" id="GO:0016787">
    <property type="term" value="F:hydrolase activity"/>
    <property type="evidence" value="ECO:0007669"/>
    <property type="project" value="UniProtKB-KW"/>
</dbReference>
<dbReference type="Pfam" id="PF08514">
    <property type="entry name" value="STAG"/>
    <property type="match status" value="1"/>
</dbReference>
<dbReference type="Proteomes" id="UP000639338">
    <property type="component" value="Unassembled WGS sequence"/>
</dbReference>
<gene>
    <name evidence="10" type="ORF">HCN44_004816</name>
</gene>